<evidence type="ECO:0000313" key="3">
    <source>
        <dbReference type="Proteomes" id="UP000001631"/>
    </source>
</evidence>
<dbReference type="EMBL" id="GG663375">
    <property type="protein sequence ID" value="EEH04013.1"/>
    <property type="molecule type" value="Genomic_DNA"/>
</dbReference>
<dbReference type="VEuPathDB" id="FungiDB:I7I50_08431"/>
<feature type="compositionally biased region" description="Low complexity" evidence="1">
    <location>
        <begin position="9"/>
        <end position="30"/>
    </location>
</feature>
<dbReference type="AlphaFoldDB" id="C0NXE7"/>
<sequence>MSSKRENSSSDSSDPSDTSASTATTVSCADPSDKSSFPSTLDTILENTVPLGPNHLFWSPEDRTSEKGCLDRHKRKRRLKKSIKLSAEQLRDVLDFIADNQNEGGRVQWTDKILFQYVPKVFEGAVVPYKTAVDVLYDAVGKSFFRIFPSVYEQAFTFPGNPKRLVYELFWDGAEPVVPEVLRNTPTFLLIEREPLKIHLQAVQSGSEITSRESFSLRLDACESKGTLGFIVTVENLNSGPTRHVLATAGHVVKDASSIFVHDNADQGRYRLQVVPEFERTLGTPSFRISRTPTHGIISADEICLLETTKIPLNVLSLIYIPVGVVVWLGPQRAWPPNPPPIYCNRQPQHSGEPHSHENPFAEDGDSGSLVFAKQGATIIPKAWDKLFSSQRRHSA</sequence>
<evidence type="ECO:0000256" key="1">
    <source>
        <dbReference type="SAM" id="MobiDB-lite"/>
    </source>
</evidence>
<accession>C0NXE7</accession>
<feature type="region of interest" description="Disordered" evidence="1">
    <location>
        <begin position="340"/>
        <end position="366"/>
    </location>
</feature>
<dbReference type="HOGENOM" id="CLU_057911_0_0_1"/>
<keyword evidence="3" id="KW-1185">Reference proteome</keyword>
<dbReference type="InParanoid" id="C0NXE7"/>
<dbReference type="GeneID" id="69041155"/>
<proteinExistence type="predicted"/>
<evidence type="ECO:0000313" key="2">
    <source>
        <dbReference type="EMBL" id="EEH04013.1"/>
    </source>
</evidence>
<protein>
    <submittedName>
        <fullName evidence="2">Uncharacterized protein</fullName>
    </submittedName>
</protein>
<gene>
    <name evidence="2" type="ORF">HCBG_08139</name>
</gene>
<feature type="region of interest" description="Disordered" evidence="1">
    <location>
        <begin position="1"/>
        <end position="39"/>
    </location>
</feature>
<name>C0NXE7_AJECG</name>
<organism evidence="2 3">
    <name type="scientific">Ajellomyces capsulatus (strain G186AR / H82 / ATCC MYA-2454 / RMSCC 2432)</name>
    <name type="common">Darling's disease fungus</name>
    <name type="synonym">Histoplasma capsulatum</name>
    <dbReference type="NCBI Taxonomy" id="447093"/>
    <lineage>
        <taxon>Eukaryota</taxon>
        <taxon>Fungi</taxon>
        <taxon>Dikarya</taxon>
        <taxon>Ascomycota</taxon>
        <taxon>Pezizomycotina</taxon>
        <taxon>Eurotiomycetes</taxon>
        <taxon>Eurotiomycetidae</taxon>
        <taxon>Onygenales</taxon>
        <taxon>Ajellomycetaceae</taxon>
        <taxon>Histoplasma</taxon>
    </lineage>
</organism>
<dbReference type="Proteomes" id="UP000001631">
    <property type="component" value="Unassembled WGS sequence"/>
</dbReference>
<dbReference type="RefSeq" id="XP_045284494.1">
    <property type="nucleotide sequence ID" value="XM_045435188.1"/>
</dbReference>
<dbReference type="PROSITE" id="PS51257">
    <property type="entry name" value="PROKAR_LIPOPROTEIN"/>
    <property type="match status" value="1"/>
</dbReference>
<reference evidence="2" key="1">
    <citation type="submission" date="2009-02" db="EMBL/GenBank/DDBJ databases">
        <title>The Genome Sequence of Ajellomyces capsulatus strain G186AR.</title>
        <authorList>
            <consortium name="The Broad Institute Genome Sequencing Platform"/>
            <person name="Champion M."/>
            <person name="Cuomo C."/>
            <person name="Ma L.-J."/>
            <person name="Henn M.R."/>
            <person name="Sil A."/>
            <person name="Goldman B."/>
            <person name="Young S.K."/>
            <person name="Kodira C.D."/>
            <person name="Zeng Q."/>
            <person name="Koehrsen M."/>
            <person name="Alvarado L."/>
            <person name="Berlin A."/>
            <person name="Borenstein D."/>
            <person name="Chen Z."/>
            <person name="Engels R."/>
            <person name="Freedman E."/>
            <person name="Gellesch M."/>
            <person name="Goldberg J."/>
            <person name="Griggs A."/>
            <person name="Gujja S."/>
            <person name="Heiman D."/>
            <person name="Hepburn T."/>
            <person name="Howarth C."/>
            <person name="Jen D."/>
            <person name="Larson L."/>
            <person name="Lewis B."/>
            <person name="Mehta T."/>
            <person name="Park D."/>
            <person name="Pearson M."/>
            <person name="Roberts A."/>
            <person name="Saif S."/>
            <person name="Shea T."/>
            <person name="Shenoy N."/>
            <person name="Sisk P."/>
            <person name="Stolte C."/>
            <person name="Sykes S."/>
            <person name="Walk T."/>
            <person name="White J."/>
            <person name="Yandava C."/>
            <person name="Klein B."/>
            <person name="McEwen J.G."/>
            <person name="Puccia R."/>
            <person name="Goldman G.H."/>
            <person name="Felipe M.S."/>
            <person name="Nino-Vega G."/>
            <person name="San-Blas G."/>
            <person name="Taylor J."/>
            <person name="Mendoza L."/>
            <person name="Galagan J."/>
            <person name="Nusbaum C."/>
            <person name="Birren B."/>
        </authorList>
    </citation>
    <scope>NUCLEOTIDE SEQUENCE</scope>
    <source>
        <strain evidence="2">G186AR</strain>
    </source>
</reference>